<feature type="chain" id="PRO_5045122879" evidence="1">
    <location>
        <begin position="16"/>
        <end position="187"/>
    </location>
</feature>
<comment type="caution">
    <text evidence="2">The sequence shown here is derived from an EMBL/GenBank/DDBJ whole genome shotgun (WGS) entry which is preliminary data.</text>
</comment>
<evidence type="ECO:0000256" key="1">
    <source>
        <dbReference type="SAM" id="SignalP"/>
    </source>
</evidence>
<dbReference type="Proteomes" id="UP001396334">
    <property type="component" value="Unassembled WGS sequence"/>
</dbReference>
<dbReference type="EMBL" id="JBBPBN010000022">
    <property type="protein sequence ID" value="KAK9011794.1"/>
    <property type="molecule type" value="Genomic_DNA"/>
</dbReference>
<name>A0ABR2RG39_9ROSI</name>
<reference evidence="2 3" key="1">
    <citation type="journal article" date="2024" name="G3 (Bethesda)">
        <title>Genome assembly of Hibiscus sabdariffa L. provides insights into metabolisms of medicinal natural products.</title>
        <authorList>
            <person name="Kim T."/>
        </authorList>
    </citation>
    <scope>NUCLEOTIDE SEQUENCE [LARGE SCALE GENOMIC DNA]</scope>
    <source>
        <strain evidence="2">TK-2024</strain>
        <tissue evidence="2">Old leaves</tissue>
    </source>
</reference>
<proteinExistence type="predicted"/>
<gene>
    <name evidence="2" type="ORF">V6N11_039876</name>
</gene>
<evidence type="ECO:0000313" key="3">
    <source>
        <dbReference type="Proteomes" id="UP001396334"/>
    </source>
</evidence>
<keyword evidence="3" id="KW-1185">Reference proteome</keyword>
<protein>
    <submittedName>
        <fullName evidence="2">Uncharacterized protein</fullName>
    </submittedName>
</protein>
<sequence length="187" mass="20984">MLLMICHWLVSTTMASMSVAMDVAMSDGSDQNHVVVTMLLASVSTIVAVTSVAPSSYKDTLLALVSANIPVVDDIIDEDVVTLLNDYVTRSNEDDLISIQFFEQVQALTVKNLEMTVVIKLLSRRIGYHTLRNKLYDLWKLSQAFRLMDIENKFFFIMFRTRSDYDKAIYGDTGLSLATISLLSLGR</sequence>
<accession>A0ABR2RG39</accession>
<evidence type="ECO:0000313" key="2">
    <source>
        <dbReference type="EMBL" id="KAK9011794.1"/>
    </source>
</evidence>
<keyword evidence="1" id="KW-0732">Signal</keyword>
<organism evidence="2 3">
    <name type="scientific">Hibiscus sabdariffa</name>
    <name type="common">roselle</name>
    <dbReference type="NCBI Taxonomy" id="183260"/>
    <lineage>
        <taxon>Eukaryota</taxon>
        <taxon>Viridiplantae</taxon>
        <taxon>Streptophyta</taxon>
        <taxon>Embryophyta</taxon>
        <taxon>Tracheophyta</taxon>
        <taxon>Spermatophyta</taxon>
        <taxon>Magnoliopsida</taxon>
        <taxon>eudicotyledons</taxon>
        <taxon>Gunneridae</taxon>
        <taxon>Pentapetalae</taxon>
        <taxon>rosids</taxon>
        <taxon>malvids</taxon>
        <taxon>Malvales</taxon>
        <taxon>Malvaceae</taxon>
        <taxon>Malvoideae</taxon>
        <taxon>Hibiscus</taxon>
    </lineage>
</organism>
<feature type="signal peptide" evidence="1">
    <location>
        <begin position="1"/>
        <end position="15"/>
    </location>
</feature>